<evidence type="ECO:0000313" key="4">
    <source>
        <dbReference type="EMBL" id="XBS68689.1"/>
    </source>
</evidence>
<keyword evidence="2" id="KW-0346">Stress response</keyword>
<dbReference type="GO" id="GO:0005737">
    <property type="term" value="C:cytoplasm"/>
    <property type="evidence" value="ECO:0007669"/>
    <property type="project" value="InterPro"/>
</dbReference>
<evidence type="ECO:0000256" key="2">
    <source>
        <dbReference type="ARBA" id="ARBA00023016"/>
    </source>
</evidence>
<name>A0AAU7Q6N1_9GAMM</name>
<organism evidence="4">
    <name type="scientific">Acerihabitans sp. KWT182</name>
    <dbReference type="NCBI Taxonomy" id="3157919"/>
    <lineage>
        <taxon>Bacteria</taxon>
        <taxon>Pseudomonadati</taxon>
        <taxon>Pseudomonadota</taxon>
        <taxon>Gammaproteobacteria</taxon>
        <taxon>Enterobacterales</taxon>
        <taxon>Pectobacteriaceae</taxon>
        <taxon>Acerihabitans</taxon>
    </lineage>
</organism>
<evidence type="ECO:0000256" key="3">
    <source>
        <dbReference type="ARBA" id="ARBA00023054"/>
    </source>
</evidence>
<sequence length="102" mass="10795">MQNLVIDILRKLAKVDATTKDLVAQVEAQSLLLAALMLTVGKGSSPVMATNIEKAILSAASASDEILQSDVDLLLAHFVRLISVSQFVEVNGDEANAENTTS</sequence>
<dbReference type="AlphaFoldDB" id="A0AAU7Q6N1"/>
<dbReference type="Pfam" id="PF10796">
    <property type="entry name" value="Anti-adapt_IraP"/>
    <property type="match status" value="1"/>
</dbReference>
<keyword evidence="3" id="KW-0175">Coiled coil</keyword>
<gene>
    <name evidence="4" type="primary">iraP</name>
    <name evidence="4" type="ORF">ABK905_18960</name>
</gene>
<reference evidence="4" key="1">
    <citation type="submission" date="2024-06" db="EMBL/GenBank/DDBJ databases">
        <authorList>
            <person name="Coelho C."/>
            <person name="Bento M."/>
            <person name="Garcia E."/>
            <person name="Camelo A."/>
            <person name="Brandao I."/>
            <person name="Espirito Santo C."/>
            <person name="Trovao J."/>
            <person name="Verissimo A."/>
            <person name="Costa J."/>
            <person name="Tiago I."/>
        </authorList>
    </citation>
    <scope>NUCLEOTIDE SEQUENCE</scope>
    <source>
        <strain evidence="4">KWT182</strain>
    </source>
</reference>
<accession>A0AAU7Q6N1</accession>
<dbReference type="EMBL" id="CP157947">
    <property type="protein sequence ID" value="XBS68689.1"/>
    <property type="molecule type" value="Genomic_DNA"/>
</dbReference>
<dbReference type="InterPro" id="IPR019732">
    <property type="entry name" value="SigmaS_Anti-adapt_IraP"/>
</dbReference>
<protein>
    <submittedName>
        <fullName evidence="4">Anti-adapter protein IraP</fullName>
    </submittedName>
</protein>
<keyword evidence="1" id="KW-0963">Cytoplasm</keyword>
<proteinExistence type="predicted"/>
<evidence type="ECO:0000256" key="1">
    <source>
        <dbReference type="ARBA" id="ARBA00022490"/>
    </source>
</evidence>
<dbReference type="NCBIfam" id="NF007598">
    <property type="entry name" value="PRK10244.1"/>
    <property type="match status" value="1"/>
</dbReference>